<accession>A0ABT5KVZ4</accession>
<dbReference type="InterPro" id="IPR036249">
    <property type="entry name" value="Thioredoxin-like_sf"/>
</dbReference>
<dbReference type="InterPro" id="IPR006659">
    <property type="entry name" value="Arsenate_reductase"/>
</dbReference>
<evidence type="ECO:0000313" key="9">
    <source>
        <dbReference type="Proteomes" id="UP001219862"/>
    </source>
</evidence>
<reference evidence="8 9" key="1">
    <citation type="submission" date="2022-10" db="EMBL/GenBank/DDBJ databases">
        <title>paucibacter sp. hw8 Genome sequencing.</title>
        <authorList>
            <person name="Park S."/>
        </authorList>
    </citation>
    <scope>NUCLEOTIDE SEQUENCE [LARGE SCALE GENOMIC DNA]</scope>
    <source>
        <strain evidence="9">hw8</strain>
    </source>
</reference>
<dbReference type="PROSITE" id="PS51353">
    <property type="entry name" value="ARSC"/>
    <property type="match status" value="1"/>
</dbReference>
<evidence type="ECO:0000256" key="7">
    <source>
        <dbReference type="RuleBase" id="RU362029"/>
    </source>
</evidence>
<comment type="caution">
    <text evidence="8">The sequence shown here is derived from an EMBL/GenBank/DDBJ whole genome shotgun (WGS) entry which is preliminary data.</text>
</comment>
<dbReference type="Pfam" id="PF03960">
    <property type="entry name" value="ArsC"/>
    <property type="match status" value="1"/>
</dbReference>
<dbReference type="Proteomes" id="UP001219862">
    <property type="component" value="Unassembled WGS sequence"/>
</dbReference>
<dbReference type="PANTHER" id="PTHR30041:SF5">
    <property type="entry name" value="ARSENATE REDUCTASE-RELATED"/>
    <property type="match status" value="1"/>
</dbReference>
<keyword evidence="9" id="KW-1185">Reference proteome</keyword>
<dbReference type="EC" id="1.20.4.1" evidence="4 7"/>
<evidence type="ECO:0000256" key="4">
    <source>
        <dbReference type="ARBA" id="ARBA00038969"/>
    </source>
</evidence>
<proteinExistence type="inferred from homology"/>
<dbReference type="Gene3D" id="3.40.30.10">
    <property type="entry name" value="Glutaredoxin"/>
    <property type="match status" value="1"/>
</dbReference>
<dbReference type="InterPro" id="IPR006660">
    <property type="entry name" value="Arsenate_reductase-like"/>
</dbReference>
<keyword evidence="3 7" id="KW-0560">Oxidoreductase</keyword>
<comment type="catalytic activity">
    <reaction evidence="7">
        <text>[glutaredoxin]-dithiol + arsenate + glutathione + H(+) = glutathionyl-S-S-[glutaredoxin] + arsenite + H2O</text>
        <dbReference type="Rhea" id="RHEA:22016"/>
        <dbReference type="Rhea" id="RHEA-COMP:10729"/>
        <dbReference type="Rhea" id="RHEA-COMP:17668"/>
        <dbReference type="ChEBI" id="CHEBI:15377"/>
        <dbReference type="ChEBI" id="CHEBI:15378"/>
        <dbReference type="ChEBI" id="CHEBI:29242"/>
        <dbReference type="ChEBI" id="CHEBI:29950"/>
        <dbReference type="ChEBI" id="CHEBI:48597"/>
        <dbReference type="ChEBI" id="CHEBI:57925"/>
        <dbReference type="ChEBI" id="CHEBI:146199"/>
        <dbReference type="EC" id="1.20.4.1"/>
    </reaction>
</comment>
<dbReference type="GO" id="GO:0008794">
    <property type="term" value="F:arsenate reductase (glutaredoxin) activity"/>
    <property type="evidence" value="ECO:0007669"/>
    <property type="project" value="UniProtKB-EC"/>
</dbReference>
<comment type="similarity">
    <text evidence="1 6 7">Belongs to the ArsC family.</text>
</comment>
<protein>
    <recommendedName>
        <fullName evidence="5 7">Arsenate reductase</fullName>
        <ecNumber evidence="4 7">1.20.4.1</ecNumber>
    </recommendedName>
</protein>
<evidence type="ECO:0000256" key="1">
    <source>
        <dbReference type="ARBA" id="ARBA00007198"/>
    </source>
</evidence>
<gene>
    <name evidence="8" type="primary">arsC</name>
    <name evidence="8" type="ORF">PRZ01_15580</name>
</gene>
<evidence type="ECO:0000256" key="5">
    <source>
        <dbReference type="ARBA" id="ARBA00039879"/>
    </source>
</evidence>
<organism evidence="8 9">
    <name type="scientific">Roseateles koreensis</name>
    <dbReference type="NCBI Taxonomy" id="2987526"/>
    <lineage>
        <taxon>Bacteria</taxon>
        <taxon>Pseudomonadati</taxon>
        <taxon>Pseudomonadota</taxon>
        <taxon>Betaproteobacteria</taxon>
        <taxon>Burkholderiales</taxon>
        <taxon>Sphaerotilaceae</taxon>
        <taxon>Roseateles</taxon>
    </lineage>
</organism>
<dbReference type="NCBIfam" id="TIGR00014">
    <property type="entry name" value="arsC"/>
    <property type="match status" value="1"/>
</dbReference>
<evidence type="ECO:0000256" key="3">
    <source>
        <dbReference type="ARBA" id="ARBA00023002"/>
    </source>
</evidence>
<evidence type="ECO:0000256" key="2">
    <source>
        <dbReference type="ARBA" id="ARBA00022849"/>
    </source>
</evidence>
<dbReference type="SUPFAM" id="SSF52833">
    <property type="entry name" value="Thioredoxin-like"/>
    <property type="match status" value="1"/>
</dbReference>
<name>A0ABT5KVZ4_9BURK</name>
<evidence type="ECO:0000313" key="8">
    <source>
        <dbReference type="EMBL" id="MDC8786610.1"/>
    </source>
</evidence>
<sequence length="135" mass="14881">MFNITIYHNPSCGSSRNTLALIREAGYEPQVIEYLKTPPSQATLRQLVTDMGITVRELLRERGTPYAELGLGEVHWTDEQLLDFIVQHPILMHRPVVQTPLGAKLCRPAETVLTLLPATAKTTGKTTVKSTGEAG</sequence>
<dbReference type="CDD" id="cd03034">
    <property type="entry name" value="ArsC_ArsC"/>
    <property type="match status" value="1"/>
</dbReference>
<dbReference type="RefSeq" id="WP_273597719.1">
    <property type="nucleotide sequence ID" value="NZ_JAQQXS010000014.1"/>
</dbReference>
<dbReference type="PANTHER" id="PTHR30041">
    <property type="entry name" value="ARSENATE REDUCTASE"/>
    <property type="match status" value="1"/>
</dbReference>
<keyword evidence="2" id="KW-0059">Arsenical resistance</keyword>
<dbReference type="EMBL" id="JAQQXS010000014">
    <property type="protein sequence ID" value="MDC8786610.1"/>
    <property type="molecule type" value="Genomic_DNA"/>
</dbReference>
<evidence type="ECO:0000256" key="6">
    <source>
        <dbReference type="PROSITE-ProRule" id="PRU01282"/>
    </source>
</evidence>